<sequence>MQRSRLLHENTMNLGRKSRNMLWHLPAQTSCSVVRIPSPFQGLGSPASVRINNCISDTSAVDRMRGGLDPIYAVVVLEMEDRRSRALPPTGVGCLLHLARVVHRAVYVGRPDSLAGDERRDTDLSTTGEHSRTLQCKVNTEYE</sequence>
<gene>
    <name evidence="1" type="ORF">CLIM01_12802</name>
</gene>
<protein>
    <submittedName>
        <fullName evidence="1">Uncharacterized protein</fullName>
    </submittedName>
</protein>
<dbReference type="EMBL" id="JARUPT010000604">
    <property type="protein sequence ID" value="KAK0369834.1"/>
    <property type="molecule type" value="Genomic_DNA"/>
</dbReference>
<accession>A0ABQ9PCL3</accession>
<dbReference type="Proteomes" id="UP001169217">
    <property type="component" value="Unassembled WGS sequence"/>
</dbReference>
<proteinExistence type="predicted"/>
<comment type="caution">
    <text evidence="1">The sequence shown here is derived from an EMBL/GenBank/DDBJ whole genome shotgun (WGS) entry which is preliminary data.</text>
</comment>
<evidence type="ECO:0000313" key="2">
    <source>
        <dbReference type="Proteomes" id="UP001169217"/>
    </source>
</evidence>
<evidence type="ECO:0000313" key="1">
    <source>
        <dbReference type="EMBL" id="KAK0369834.1"/>
    </source>
</evidence>
<keyword evidence="2" id="KW-1185">Reference proteome</keyword>
<organism evidence="1 2">
    <name type="scientific">Colletotrichum limetticola</name>
    <dbReference type="NCBI Taxonomy" id="1209924"/>
    <lineage>
        <taxon>Eukaryota</taxon>
        <taxon>Fungi</taxon>
        <taxon>Dikarya</taxon>
        <taxon>Ascomycota</taxon>
        <taxon>Pezizomycotina</taxon>
        <taxon>Sordariomycetes</taxon>
        <taxon>Hypocreomycetidae</taxon>
        <taxon>Glomerellales</taxon>
        <taxon>Glomerellaceae</taxon>
        <taxon>Colletotrichum</taxon>
        <taxon>Colletotrichum acutatum species complex</taxon>
    </lineage>
</organism>
<name>A0ABQ9PCL3_9PEZI</name>
<reference evidence="1" key="1">
    <citation type="submission" date="2023-04" db="EMBL/GenBank/DDBJ databases">
        <title>Colletotrichum limetticola genome sequence.</title>
        <authorList>
            <person name="Baroncelli R."/>
        </authorList>
    </citation>
    <scope>NUCLEOTIDE SEQUENCE</scope>
    <source>
        <strain evidence="1">KLA-Anderson</strain>
    </source>
</reference>